<reference evidence="2" key="1">
    <citation type="journal article" date="2014" name="Int. J. Syst. Evol. Microbiol.">
        <title>Complete genome sequence of Corynebacterium casei LMG S-19264T (=DSM 44701T), isolated from a smear-ripened cheese.</title>
        <authorList>
            <consortium name="US DOE Joint Genome Institute (JGI-PGF)"/>
            <person name="Walter F."/>
            <person name="Albersmeier A."/>
            <person name="Kalinowski J."/>
            <person name="Ruckert C."/>
        </authorList>
    </citation>
    <scope>NUCLEOTIDE SEQUENCE</scope>
    <source>
        <strain evidence="2">CGMCC 1.15760</strain>
    </source>
</reference>
<dbReference type="Proteomes" id="UP000616608">
    <property type="component" value="Unassembled WGS sequence"/>
</dbReference>
<keyword evidence="1" id="KW-0812">Transmembrane</keyword>
<feature type="transmembrane region" description="Helical" evidence="1">
    <location>
        <begin position="7"/>
        <end position="27"/>
    </location>
</feature>
<evidence type="ECO:0000256" key="1">
    <source>
        <dbReference type="SAM" id="Phobius"/>
    </source>
</evidence>
<dbReference type="RefSeq" id="WP_188613494.1">
    <property type="nucleotide sequence ID" value="NZ_BMJT01000002.1"/>
</dbReference>
<reference evidence="2" key="2">
    <citation type="submission" date="2020-09" db="EMBL/GenBank/DDBJ databases">
        <authorList>
            <person name="Sun Q."/>
            <person name="Zhou Y."/>
        </authorList>
    </citation>
    <scope>NUCLEOTIDE SEQUENCE</scope>
    <source>
        <strain evidence="2">CGMCC 1.15760</strain>
    </source>
</reference>
<accession>A0A917LDK3</accession>
<feature type="transmembrane region" description="Helical" evidence="1">
    <location>
        <begin position="68"/>
        <end position="87"/>
    </location>
</feature>
<sequence length="92" mass="11129">MGKKNHFFLILFLTILFASCQLYMNLYDKLPFQRFTWQTWQWFNLLLLALATFFTYEYHTRYPADVRLYTALSLLVINTIVLLLVIIQHSLF</sequence>
<dbReference type="AlphaFoldDB" id="A0A917LDK3"/>
<feature type="transmembrane region" description="Helical" evidence="1">
    <location>
        <begin position="39"/>
        <end position="56"/>
    </location>
</feature>
<evidence type="ECO:0000313" key="2">
    <source>
        <dbReference type="EMBL" id="GGG14147.1"/>
    </source>
</evidence>
<evidence type="ECO:0000313" key="3">
    <source>
        <dbReference type="Proteomes" id="UP000616608"/>
    </source>
</evidence>
<keyword evidence="1" id="KW-0472">Membrane</keyword>
<protein>
    <recommendedName>
        <fullName evidence="4">Lipoprotein</fullName>
    </recommendedName>
</protein>
<dbReference type="EMBL" id="BMJT01000002">
    <property type="protein sequence ID" value="GGG14147.1"/>
    <property type="molecule type" value="Genomic_DNA"/>
</dbReference>
<proteinExistence type="predicted"/>
<organism evidence="2 3">
    <name type="scientific">Lysinibacillus alkalisoli</name>
    <dbReference type="NCBI Taxonomy" id="1911548"/>
    <lineage>
        <taxon>Bacteria</taxon>
        <taxon>Bacillati</taxon>
        <taxon>Bacillota</taxon>
        <taxon>Bacilli</taxon>
        <taxon>Bacillales</taxon>
        <taxon>Bacillaceae</taxon>
        <taxon>Lysinibacillus</taxon>
    </lineage>
</organism>
<gene>
    <name evidence="2" type="ORF">GCM10007425_05530</name>
</gene>
<keyword evidence="1" id="KW-1133">Transmembrane helix</keyword>
<keyword evidence="3" id="KW-1185">Reference proteome</keyword>
<dbReference type="PROSITE" id="PS51257">
    <property type="entry name" value="PROKAR_LIPOPROTEIN"/>
    <property type="match status" value="1"/>
</dbReference>
<name>A0A917LDK3_9BACI</name>
<evidence type="ECO:0008006" key="4">
    <source>
        <dbReference type="Google" id="ProtNLM"/>
    </source>
</evidence>
<comment type="caution">
    <text evidence="2">The sequence shown here is derived from an EMBL/GenBank/DDBJ whole genome shotgun (WGS) entry which is preliminary data.</text>
</comment>